<proteinExistence type="predicted"/>
<dbReference type="RefSeq" id="WP_099476850.1">
    <property type="nucleotide sequence ID" value="NZ_CP016809.1"/>
</dbReference>
<feature type="compositionally biased region" description="Gly residues" evidence="1">
    <location>
        <begin position="288"/>
        <end position="297"/>
    </location>
</feature>
<dbReference type="KEGG" id="pib:BBD41_04720"/>
<organism evidence="4">
    <name type="scientific">Paenibacillus ihbetae</name>
    <dbReference type="NCBI Taxonomy" id="1870820"/>
    <lineage>
        <taxon>Bacteria</taxon>
        <taxon>Bacillati</taxon>
        <taxon>Bacillota</taxon>
        <taxon>Bacilli</taxon>
        <taxon>Bacillales</taxon>
        <taxon>Paenibacillaceae</taxon>
        <taxon>Paenibacillus</taxon>
    </lineage>
</organism>
<gene>
    <name evidence="4" type="ORF">BBD41_04720</name>
</gene>
<evidence type="ECO:0000256" key="2">
    <source>
        <dbReference type="SAM" id="SignalP"/>
    </source>
</evidence>
<dbReference type="InterPro" id="IPR035986">
    <property type="entry name" value="PKD_dom_sf"/>
</dbReference>
<dbReference type="SUPFAM" id="SSF55383">
    <property type="entry name" value="Copper amine oxidase, domain N"/>
    <property type="match status" value="2"/>
</dbReference>
<feature type="compositionally biased region" description="Low complexity" evidence="1">
    <location>
        <begin position="64"/>
        <end position="75"/>
    </location>
</feature>
<dbReference type="Gene3D" id="2.60.40.10">
    <property type="entry name" value="Immunoglobulins"/>
    <property type="match status" value="2"/>
</dbReference>
<keyword evidence="2" id="KW-0732">Signal</keyword>
<feature type="compositionally biased region" description="Low complexity" evidence="1">
    <location>
        <begin position="125"/>
        <end position="148"/>
    </location>
</feature>
<dbReference type="AlphaFoldDB" id="A0A1B2DW95"/>
<dbReference type="InterPro" id="IPR012854">
    <property type="entry name" value="Cu_amine_oxidase-like_N"/>
</dbReference>
<feature type="chain" id="PRO_5039009655" evidence="2">
    <location>
        <begin position="20"/>
        <end position="950"/>
    </location>
</feature>
<feature type="compositionally biased region" description="Low complexity" evidence="1">
    <location>
        <begin position="24"/>
        <end position="34"/>
    </location>
</feature>
<feature type="region of interest" description="Disordered" evidence="1">
    <location>
        <begin position="284"/>
        <end position="317"/>
    </location>
</feature>
<dbReference type="SUPFAM" id="SSF49299">
    <property type="entry name" value="PKD domain"/>
    <property type="match status" value="2"/>
</dbReference>
<dbReference type="Gene3D" id="3.30.457.10">
    <property type="entry name" value="Copper amine oxidase-like, N-terminal domain"/>
    <property type="match status" value="2"/>
</dbReference>
<evidence type="ECO:0000313" key="4">
    <source>
        <dbReference type="EMBL" id="ANY71947.1"/>
    </source>
</evidence>
<feature type="compositionally biased region" description="Polar residues" evidence="1">
    <location>
        <begin position="99"/>
        <end position="117"/>
    </location>
</feature>
<dbReference type="InterPro" id="IPR036582">
    <property type="entry name" value="Mao_N_sf"/>
</dbReference>
<feature type="compositionally biased region" description="Polar residues" evidence="1">
    <location>
        <begin position="76"/>
        <end position="89"/>
    </location>
</feature>
<feature type="domain" description="Copper amine oxidase-like N-terminal" evidence="3">
    <location>
        <begin position="178"/>
        <end position="282"/>
    </location>
</feature>
<dbReference type="Pfam" id="PF07833">
    <property type="entry name" value="Cu_amine_oxidN1"/>
    <property type="match status" value="2"/>
</dbReference>
<evidence type="ECO:0000259" key="3">
    <source>
        <dbReference type="Pfam" id="PF07833"/>
    </source>
</evidence>
<dbReference type="InterPro" id="IPR013783">
    <property type="entry name" value="Ig-like_fold"/>
</dbReference>
<feature type="signal peptide" evidence="2">
    <location>
        <begin position="1"/>
        <end position="19"/>
    </location>
</feature>
<evidence type="ECO:0000256" key="1">
    <source>
        <dbReference type="SAM" id="MobiDB-lite"/>
    </source>
</evidence>
<dbReference type="EMBL" id="CP016809">
    <property type="protein sequence ID" value="ANY71947.1"/>
    <property type="molecule type" value="Genomic_DNA"/>
</dbReference>
<accession>A0A1B2DW95</accession>
<reference evidence="4" key="1">
    <citation type="submission" date="2016-08" db="EMBL/GenBank/DDBJ databases">
        <title>Complete Genome Seqeunce of Paenibacillus sp. nov. IHBB 9852 from high altitute lake of Indian trans-Himalayas.</title>
        <authorList>
            <person name="Kiran S."/>
            <person name="Swarnkar M.K."/>
            <person name="Rana A."/>
            <person name="Tewari R."/>
            <person name="Gulati A."/>
        </authorList>
    </citation>
    <scope>NUCLEOTIDE SEQUENCE [LARGE SCALE GENOMIC DNA]</scope>
    <source>
        <strain evidence="4">IHBB 9852</strain>
    </source>
</reference>
<feature type="compositionally biased region" description="Low complexity" evidence="1">
    <location>
        <begin position="48"/>
        <end position="57"/>
    </location>
</feature>
<feature type="region of interest" description="Disordered" evidence="1">
    <location>
        <begin position="24"/>
        <end position="163"/>
    </location>
</feature>
<protein>
    <submittedName>
        <fullName evidence="4">Copper amine oxidase</fullName>
    </submittedName>
</protein>
<feature type="compositionally biased region" description="Polar residues" evidence="1">
    <location>
        <begin position="36"/>
        <end position="47"/>
    </location>
</feature>
<sequence>MNFRRISLITVLAAAQVFAAVPAAAASPDYTAPAQSAGSTLQSTAVEQGQQNLQQQTDQHDVQPEQQSVEEQSVQTDSIETDSVQQGSADSIPDEAEEVSSSVDTEQDSEQPSNQQQAEEEGNRSGDTGNSTGDSTGNTGNSSGNTGNDTDKSSTSETSRASKNELVLLMNSDVMYHNGQRYKAGEPMAVKKGVSYIAVRAMVERAGLKLSFDNKTKETIIIKDGNELRFKTGSSNYKVNGQVRPMKGPAYISNNVFMVPLTSITQALDIPYTVNQSEKKVILDLSRGGSGDGGSSDGGSTQPEPGDGGGGSQVPNIPNLGPNDLILMMNSDVMYQGGKMYKAGQPMAVKQGVSYVAIRSLVNRVGLRLTYDAKTKETIIIRGGNELRFKTNSSVYTVNGERKTMKGPAYQSSNTFMVPLTSITQALDISYKVDQPNKRVILSLSTKPVASFTVSPAEIYAGETYVTYRTNAYSPTGLPIVDERWEGREEMFSEPGTYPVTYSVQDSSGEWSDPYTLNIQVLAPNTPPVAMFTTDKEQYKMGEKITYIDQSYDQDPGDELTYKWENNEKAFFTAGSHKVRLIVTDKKGATSTYEKIITVTNEVLYTQDEFNQLFTDIGDSYSFNGSVVPAWDLLPITRSSEPTMLIRSNSPETVYQEGIVYRETGNGSTRFMIHHLNATGKNMKMYVVATNINSLPTRLTTEYSGMGGPINIPTATGKAAVLRYLESMQSSEDYQTITLAPGESRVILKDLNAQSLKNGQVVSMLADLYSDAPIRYDVIMIDETKDPIQKLPHLILQSPDGVHNRGSYADSTRIIESYELVGNKPGRLAIGDNTNDPNLEGYDGINGSYTLNAGNFGVLYKIKLHRVAPNTLITLNPRGGKYMGAMMVNGKIIQTPNTSNGAVSAPNDAAVLYRTGSYEETVEFLFTAAPGSSLPINLLVQPLPQLKNES</sequence>
<name>A0A1B2DW95_9BACL</name>
<feature type="domain" description="Copper amine oxidase-like N-terminal" evidence="3">
    <location>
        <begin position="339"/>
        <end position="441"/>
    </location>
</feature>